<proteinExistence type="predicted"/>
<dbReference type="Proteomes" id="UP000028488">
    <property type="component" value="Chromosome"/>
</dbReference>
<evidence type="ECO:0000313" key="1">
    <source>
        <dbReference type="EMBL" id="AII05749.1"/>
    </source>
</evidence>
<accession>A0A076EQN9</accession>
<reference evidence="1 2" key="1">
    <citation type="submission" date="2014-07" db="EMBL/GenBank/DDBJ databases">
        <title>Genome Sequence of Rhodococcus opacus Strain R7, a Biodegrader of Mono- and Polycyclic Aromatic Hydrocarbons.</title>
        <authorList>
            <person name="Di Gennaro P."/>
            <person name="Zampolli J."/>
            <person name="Presti I."/>
            <person name="Cappelletti M."/>
            <person name="D'Ursi P."/>
            <person name="Orro A."/>
            <person name="Mezzelani A."/>
            <person name="Milanesi L."/>
        </authorList>
    </citation>
    <scope>NUCLEOTIDE SEQUENCE [LARGE SCALE GENOMIC DNA]</scope>
    <source>
        <strain evidence="1 2">R7</strain>
    </source>
</reference>
<protein>
    <submittedName>
        <fullName evidence="1">Uncharacterized protein</fullName>
    </submittedName>
</protein>
<evidence type="ECO:0000313" key="2">
    <source>
        <dbReference type="Proteomes" id="UP000028488"/>
    </source>
</evidence>
<dbReference type="AlphaFoldDB" id="A0A076EQN9"/>
<dbReference type="EMBL" id="CP008947">
    <property type="protein sequence ID" value="AII05749.1"/>
    <property type="molecule type" value="Genomic_DNA"/>
</dbReference>
<sequence>MISAEGVVSGDRQGRLARTIAQATAYLAVRAVHGRLNVSTLKRFVVREIYHAIRADFEAAHTT</sequence>
<gene>
    <name evidence="1" type="ORF">EP51_14555</name>
</gene>
<organism evidence="1 2">
    <name type="scientific">Rhodococcus opacus</name>
    <name type="common">Nocardia opaca</name>
    <dbReference type="NCBI Taxonomy" id="37919"/>
    <lineage>
        <taxon>Bacteria</taxon>
        <taxon>Bacillati</taxon>
        <taxon>Actinomycetota</taxon>
        <taxon>Actinomycetes</taxon>
        <taxon>Mycobacteriales</taxon>
        <taxon>Nocardiaceae</taxon>
        <taxon>Rhodococcus</taxon>
    </lineage>
</organism>
<name>A0A076EQN9_RHOOP</name>